<dbReference type="RefSeq" id="XP_024726842.1">
    <property type="nucleotide sequence ID" value="XM_024884270.1"/>
</dbReference>
<evidence type="ECO:0000313" key="1">
    <source>
        <dbReference type="EMBL" id="PMD49938.1"/>
    </source>
</evidence>
<dbReference type="EMBL" id="KZ613919">
    <property type="protein sequence ID" value="PMD49938.1"/>
    <property type="molecule type" value="Genomic_DNA"/>
</dbReference>
<organism evidence="1 2">
    <name type="scientific">Hyaloscypha bicolor E</name>
    <dbReference type="NCBI Taxonomy" id="1095630"/>
    <lineage>
        <taxon>Eukaryota</taxon>
        <taxon>Fungi</taxon>
        <taxon>Dikarya</taxon>
        <taxon>Ascomycota</taxon>
        <taxon>Pezizomycotina</taxon>
        <taxon>Leotiomycetes</taxon>
        <taxon>Helotiales</taxon>
        <taxon>Hyaloscyphaceae</taxon>
        <taxon>Hyaloscypha</taxon>
        <taxon>Hyaloscypha bicolor</taxon>
    </lineage>
</organism>
<protein>
    <submittedName>
        <fullName evidence="1">Uncharacterized protein</fullName>
    </submittedName>
</protein>
<evidence type="ECO:0000313" key="2">
    <source>
        <dbReference type="Proteomes" id="UP000235371"/>
    </source>
</evidence>
<keyword evidence="2" id="KW-1185">Reference proteome</keyword>
<proteinExistence type="predicted"/>
<dbReference type="GeneID" id="36592347"/>
<dbReference type="Proteomes" id="UP000235371">
    <property type="component" value="Unassembled WGS sequence"/>
</dbReference>
<sequence length="289" mass="33759">MHEEALERKFQLREKEDPGSINEVIIAVKKRQGRGDSLATWHKDGLMSFCQIRDQAVNYCNQELEKHNQNRGDWPVSRELRKEYAKSYTWHCIEEEVQHFHRQATAQALMSQLPAGDSRPQTFTLQTFHPENLEEESQSRFWNYEKAQAHGLGLEQKLESVPLHAFLDNLVILKGINAYFRNERAKEEQEFLKHEWYRLDHIKTLLIETILTAENTLGCHIDLLHQELRSSLLQYIANALEALLSFCRARASIKESLELKGDNIVRDESNNEIDLEVQAKFMGDLEEET</sequence>
<reference evidence="1 2" key="1">
    <citation type="submission" date="2016-04" db="EMBL/GenBank/DDBJ databases">
        <title>A degradative enzymes factory behind the ericoid mycorrhizal symbiosis.</title>
        <authorList>
            <consortium name="DOE Joint Genome Institute"/>
            <person name="Martino E."/>
            <person name="Morin E."/>
            <person name="Grelet G."/>
            <person name="Kuo A."/>
            <person name="Kohler A."/>
            <person name="Daghino S."/>
            <person name="Barry K."/>
            <person name="Choi C."/>
            <person name="Cichocki N."/>
            <person name="Clum A."/>
            <person name="Copeland A."/>
            <person name="Hainaut M."/>
            <person name="Haridas S."/>
            <person name="Labutti K."/>
            <person name="Lindquist E."/>
            <person name="Lipzen A."/>
            <person name="Khouja H.-R."/>
            <person name="Murat C."/>
            <person name="Ohm R."/>
            <person name="Olson A."/>
            <person name="Spatafora J."/>
            <person name="Veneault-Fourrey C."/>
            <person name="Henrissat B."/>
            <person name="Grigoriev I."/>
            <person name="Martin F."/>
            <person name="Perotto S."/>
        </authorList>
    </citation>
    <scope>NUCLEOTIDE SEQUENCE [LARGE SCALE GENOMIC DNA]</scope>
    <source>
        <strain evidence="1 2">E</strain>
    </source>
</reference>
<dbReference type="AlphaFoldDB" id="A0A2J6SGQ0"/>
<gene>
    <name evidence="1" type="ORF">K444DRAFT_638517</name>
</gene>
<dbReference type="InParanoid" id="A0A2J6SGQ0"/>
<name>A0A2J6SGQ0_9HELO</name>
<accession>A0A2J6SGQ0</accession>